<dbReference type="EMBL" id="CP001013">
    <property type="protein sequence ID" value="ACB35042.1"/>
    <property type="molecule type" value="Genomic_DNA"/>
</dbReference>
<dbReference type="CDD" id="cd01324">
    <property type="entry name" value="cbb3_Oxidase_CcoQ"/>
    <property type="match status" value="1"/>
</dbReference>
<evidence type="ECO:0000256" key="2">
    <source>
        <dbReference type="SAM" id="Phobius"/>
    </source>
</evidence>
<keyword evidence="2" id="KW-0472">Membrane</keyword>
<keyword evidence="2" id="KW-1133">Transmembrane helix</keyword>
<gene>
    <name evidence="3" type="ordered locus">Lcho_2777</name>
</gene>
<sequence length="68" mass="7413">MDTDLNTWRSLVTVLSFAGFLAIVAWTYSRRNLNSFDEAANLPFQDESPELPKNGSGAPQASLGGTHE</sequence>
<proteinExistence type="predicted"/>
<name>B1XWP1_LEPCP</name>
<keyword evidence="2" id="KW-0812">Transmembrane</keyword>
<protein>
    <submittedName>
        <fullName evidence="3">Cbb3-type cytochrome oxidase component</fullName>
    </submittedName>
</protein>
<dbReference type="Proteomes" id="UP000001693">
    <property type="component" value="Chromosome"/>
</dbReference>
<feature type="region of interest" description="Disordered" evidence="1">
    <location>
        <begin position="44"/>
        <end position="68"/>
    </location>
</feature>
<accession>B1XWP1</accession>
<dbReference type="InterPro" id="IPR008621">
    <property type="entry name" value="Cbb3-typ_cyt_oxidase_comp"/>
</dbReference>
<dbReference type="RefSeq" id="WP_012347796.1">
    <property type="nucleotide sequence ID" value="NC_010524.1"/>
</dbReference>
<reference evidence="3 4" key="1">
    <citation type="submission" date="2008-03" db="EMBL/GenBank/DDBJ databases">
        <title>Complete sequence of Leptothrix cholodnii SP-6.</title>
        <authorList>
            <consortium name="US DOE Joint Genome Institute"/>
            <person name="Copeland A."/>
            <person name="Lucas S."/>
            <person name="Lapidus A."/>
            <person name="Glavina del Rio T."/>
            <person name="Dalin E."/>
            <person name="Tice H."/>
            <person name="Bruce D."/>
            <person name="Goodwin L."/>
            <person name="Pitluck S."/>
            <person name="Chertkov O."/>
            <person name="Brettin T."/>
            <person name="Detter J.C."/>
            <person name="Han C."/>
            <person name="Kuske C.R."/>
            <person name="Schmutz J."/>
            <person name="Larimer F."/>
            <person name="Land M."/>
            <person name="Hauser L."/>
            <person name="Kyrpides N."/>
            <person name="Lykidis A."/>
            <person name="Emerson D."/>
            <person name="Richardson P."/>
        </authorList>
    </citation>
    <scope>NUCLEOTIDE SEQUENCE [LARGE SCALE GENOMIC DNA]</scope>
    <source>
        <strain evidence="4">ATCC 51168 / LMG 8142 / SP-6</strain>
    </source>
</reference>
<evidence type="ECO:0000313" key="4">
    <source>
        <dbReference type="Proteomes" id="UP000001693"/>
    </source>
</evidence>
<dbReference type="KEGG" id="lch:Lcho_2777"/>
<evidence type="ECO:0000256" key="1">
    <source>
        <dbReference type="SAM" id="MobiDB-lite"/>
    </source>
</evidence>
<dbReference type="AlphaFoldDB" id="B1XWP1"/>
<dbReference type="Pfam" id="PF05545">
    <property type="entry name" value="FixQ"/>
    <property type="match status" value="1"/>
</dbReference>
<dbReference type="OrthoDB" id="8604580at2"/>
<organism evidence="3 4">
    <name type="scientific">Leptothrix cholodnii (strain ATCC 51168 / LMG 8142 / SP-6)</name>
    <name type="common">Leptothrix discophora (strain SP-6)</name>
    <dbReference type="NCBI Taxonomy" id="395495"/>
    <lineage>
        <taxon>Bacteria</taxon>
        <taxon>Pseudomonadati</taxon>
        <taxon>Pseudomonadota</taxon>
        <taxon>Betaproteobacteria</taxon>
        <taxon>Burkholderiales</taxon>
        <taxon>Sphaerotilaceae</taxon>
        <taxon>Leptothrix</taxon>
    </lineage>
</organism>
<feature type="transmembrane region" description="Helical" evidence="2">
    <location>
        <begin position="6"/>
        <end position="28"/>
    </location>
</feature>
<evidence type="ECO:0000313" key="3">
    <source>
        <dbReference type="EMBL" id="ACB35042.1"/>
    </source>
</evidence>
<dbReference type="HOGENOM" id="CLU_192294_2_2_4"/>
<dbReference type="STRING" id="395495.Lcho_2777"/>
<dbReference type="eggNOG" id="COG4736">
    <property type="taxonomic scope" value="Bacteria"/>
</dbReference>
<keyword evidence="4" id="KW-1185">Reference proteome</keyword>